<gene>
    <name evidence="2" type="ORF">RAG0_09112</name>
</gene>
<reference evidence="3" key="1">
    <citation type="submission" date="2016-03" db="EMBL/GenBank/DDBJ databases">
        <authorList>
            <person name="Guldener U."/>
        </authorList>
    </citation>
    <scope>NUCLEOTIDE SEQUENCE [LARGE SCALE GENOMIC DNA]</scope>
    <source>
        <strain evidence="3">04CH-RAC-A.6.1</strain>
    </source>
</reference>
<sequence>MFHRDLTSGEAGPVRILKLDFDFEKYSALRLLTPTPLDIHGCKCVSGFLYLDPHPHVIVHYVCAMATLVFMMSIL</sequence>
<evidence type="ECO:0000256" key="1">
    <source>
        <dbReference type="SAM" id="Phobius"/>
    </source>
</evidence>
<keyword evidence="1" id="KW-1133">Transmembrane helix</keyword>
<protein>
    <submittedName>
        <fullName evidence="2">Uncharacterized protein</fullName>
    </submittedName>
</protein>
<keyword evidence="3" id="KW-1185">Reference proteome</keyword>
<dbReference type="AlphaFoldDB" id="A0A1E1KTZ1"/>
<feature type="transmembrane region" description="Helical" evidence="1">
    <location>
        <begin position="57"/>
        <end position="74"/>
    </location>
</feature>
<evidence type="ECO:0000313" key="2">
    <source>
        <dbReference type="EMBL" id="CZT01556.1"/>
    </source>
</evidence>
<keyword evidence="1" id="KW-0472">Membrane</keyword>
<keyword evidence="1" id="KW-0812">Transmembrane</keyword>
<dbReference type="EMBL" id="FJUX01000052">
    <property type="protein sequence ID" value="CZT01556.1"/>
    <property type="molecule type" value="Genomic_DNA"/>
</dbReference>
<dbReference type="Proteomes" id="UP000178912">
    <property type="component" value="Unassembled WGS sequence"/>
</dbReference>
<organism evidence="2 3">
    <name type="scientific">Rhynchosporium agropyri</name>
    <dbReference type="NCBI Taxonomy" id="914238"/>
    <lineage>
        <taxon>Eukaryota</taxon>
        <taxon>Fungi</taxon>
        <taxon>Dikarya</taxon>
        <taxon>Ascomycota</taxon>
        <taxon>Pezizomycotina</taxon>
        <taxon>Leotiomycetes</taxon>
        <taxon>Helotiales</taxon>
        <taxon>Ploettnerulaceae</taxon>
        <taxon>Rhynchosporium</taxon>
    </lineage>
</organism>
<name>A0A1E1KTZ1_9HELO</name>
<proteinExistence type="predicted"/>
<accession>A0A1E1KTZ1</accession>
<evidence type="ECO:0000313" key="3">
    <source>
        <dbReference type="Proteomes" id="UP000178912"/>
    </source>
</evidence>